<dbReference type="PANTHER" id="PTHR28608">
    <property type="entry name" value="INTEGRATOR COMPLEX SUBUNIT 2"/>
    <property type="match status" value="1"/>
</dbReference>
<accession>A0AAU9IWD6</accession>
<sequence length="633" mass="73531">MDMIEDRADPALTYVLASQKSSPEQVLLLTNDISRLLYSQLHYQWIWNYLRSQALTLSPSILIPQSFPQEMKILNRVRLHFINELKDFPHPCEAVLHLKVLVALITRNAIRLTNDDFKELYSILETLSQDSHLRLIELIFYCLMILVTLFDDYSSMLSVHAILSNISFKIEGKRLLYALKFREGKWAEILQEMNDCFGFDVKMPEEIVEKSGRMLIGCIGGGNLDVSEMDDKCLAVYLGLGGKDVGYRALIDSIVNSTNLHFQNLIEKATEKLQIMIPEPNLLELLSKYPNLHYRVLFYSLLYNGTVKSPQYHFTFFFKINVRASLNQASGVISERLVQLITDLMPWFFIPSLSEFTDTSEVSDNFIYKFANSLHKISSESLIQWKSLLNFHPLKVCLETLDVLQQLRSNVPHEILNPLRVFNCIKIENEKTVEVLTSILEVLLSAWQHYVLKYESPFNLDGRQSFILTMQSACVQDLINYLGKTEEIDQVICEFLHSYWIENSLLIKLVHYQGYPDHLLPITVNKIGSLICTWDFITDLVRSGTTKQKRFALQLAGHLSYKYPTQKLLDIIRECIQFIEDNLQYFSEDPELDSILELFLKAFPQLNGRIRKLKRKYPKQFFNYELAPVQLIR</sequence>
<evidence type="ECO:0000313" key="1">
    <source>
        <dbReference type="EMBL" id="CAG9317484.1"/>
    </source>
</evidence>
<evidence type="ECO:0000313" key="2">
    <source>
        <dbReference type="Proteomes" id="UP001162131"/>
    </source>
</evidence>
<dbReference type="GO" id="GO:0032039">
    <property type="term" value="C:integrator complex"/>
    <property type="evidence" value="ECO:0007669"/>
    <property type="project" value="InterPro"/>
</dbReference>
<dbReference type="InterPro" id="IPR029321">
    <property type="entry name" value="INTS2"/>
</dbReference>
<organism evidence="1 2">
    <name type="scientific">Blepharisma stoltei</name>
    <dbReference type="NCBI Taxonomy" id="1481888"/>
    <lineage>
        <taxon>Eukaryota</taxon>
        <taxon>Sar</taxon>
        <taxon>Alveolata</taxon>
        <taxon>Ciliophora</taxon>
        <taxon>Postciliodesmatophora</taxon>
        <taxon>Heterotrichea</taxon>
        <taxon>Heterotrichida</taxon>
        <taxon>Blepharismidae</taxon>
        <taxon>Blepharisma</taxon>
    </lineage>
</organism>
<dbReference type="AlphaFoldDB" id="A0AAU9IWD6"/>
<comment type="caution">
    <text evidence="1">The sequence shown here is derived from an EMBL/GenBank/DDBJ whole genome shotgun (WGS) entry which is preliminary data.</text>
</comment>
<name>A0AAU9IWD6_9CILI</name>
<dbReference type="GO" id="GO:0034472">
    <property type="term" value="P:snRNA 3'-end processing"/>
    <property type="evidence" value="ECO:0007669"/>
    <property type="project" value="TreeGrafter"/>
</dbReference>
<protein>
    <submittedName>
        <fullName evidence="1">Uncharacterized protein</fullName>
    </submittedName>
</protein>
<gene>
    <name evidence="1" type="ORF">BSTOLATCC_MIC18730</name>
</gene>
<keyword evidence="2" id="KW-1185">Reference proteome</keyword>
<dbReference type="PANTHER" id="PTHR28608:SF1">
    <property type="entry name" value="INTEGRATOR COMPLEX SUBUNIT 2"/>
    <property type="match status" value="1"/>
</dbReference>
<dbReference type="Pfam" id="PF14750">
    <property type="entry name" value="INTS2"/>
    <property type="match status" value="1"/>
</dbReference>
<dbReference type="Proteomes" id="UP001162131">
    <property type="component" value="Unassembled WGS sequence"/>
</dbReference>
<reference evidence="1" key="1">
    <citation type="submission" date="2021-09" db="EMBL/GenBank/DDBJ databases">
        <authorList>
            <consortium name="AG Swart"/>
            <person name="Singh M."/>
            <person name="Singh A."/>
            <person name="Seah K."/>
            <person name="Emmerich C."/>
        </authorList>
    </citation>
    <scope>NUCLEOTIDE SEQUENCE</scope>
    <source>
        <strain evidence="1">ATCC30299</strain>
    </source>
</reference>
<proteinExistence type="predicted"/>
<dbReference type="EMBL" id="CAJZBQ010000018">
    <property type="protein sequence ID" value="CAG9317484.1"/>
    <property type="molecule type" value="Genomic_DNA"/>
</dbReference>